<sequence>MYIVIISLLVVVLFLSYVLGKKFHFFRQLLILLYVVLTSVYIIWRIGWTLPYNNWTSFLFGIFLLAAEIGGFVLSLVFYRIFLKKYQRSKLGLESFQGKYPSVDIFIATYNESTDILKRGIVAAKLSKYPITDHVNIYVCDDGNRPDVLSLCQELEVHYVSRTTHEHAKAGNLNHALTVSDGELIVTMDADMVMREDFLEKTIGYFSHSKMGFIQTPQTFFNQDPYQFNLFAGSKIGNDQDFFMRRIETQKDAFNAVMYVGSNAVFRRQALESINGFTTGVITEDMATGMFLQSQGWESGFVNENLASGLAPETFGDLVKQRDRWARGNIQVAKKWNPWRIKGLTLTQRILYVDGIHYWFSGIYKMIFLLAPLLFLIFGQYSLQTNLNQILIFWLPSFLSSQLAFNLVAEKKQTVTLSNIYEVATAPFMAFAVFNELFLKSKKGFAVTRKGVNNATSYYNFSTAWPILLLLGLSVVALIRGVAFVTGYWESPFPIEGIYINVFWLSYNVIGLIFAAYLSNERPRLRQSERFNSKEDVQILLPENQSINGHIVDWNEDGARIRVKENAMKLIQKNSNLEGKLIILGVEFEFISKWQIDNIGHHTMGVIFKDLSSEAYELVIAQTYAQSSENFKENKYKNRVWHIILLWWINTLKKRKTFQNNK</sequence>
<evidence type="ECO:0000313" key="12">
    <source>
        <dbReference type="Proteomes" id="UP000752647"/>
    </source>
</evidence>
<reference evidence="9 11" key="1">
    <citation type="submission" date="2015-12" db="EMBL/GenBank/DDBJ databases">
        <authorList>
            <person name="Andreevskaya M."/>
        </authorList>
    </citation>
    <scope>NUCLEOTIDE SEQUENCE [LARGE SCALE GENOMIC DNA]</scope>
    <source>
        <strain evidence="9 11">C122c</strain>
    </source>
</reference>
<dbReference type="EC" id="2.4.-.-" evidence="10"/>
<dbReference type="InterPro" id="IPR001173">
    <property type="entry name" value="Glyco_trans_2-like"/>
</dbReference>
<keyword evidence="3 10" id="KW-0808">Transferase</keyword>
<evidence type="ECO:0000256" key="1">
    <source>
        <dbReference type="ARBA" id="ARBA00004141"/>
    </source>
</evidence>
<dbReference type="AlphaFoldDB" id="A0A9Q3XT65"/>
<dbReference type="PANTHER" id="PTHR43867">
    <property type="entry name" value="CELLULOSE SYNTHASE CATALYTIC SUBUNIT A [UDP-FORMING]"/>
    <property type="match status" value="1"/>
</dbReference>
<dbReference type="Proteomes" id="UP000752647">
    <property type="component" value="Unassembled WGS sequence"/>
</dbReference>
<proteinExistence type="predicted"/>
<protein>
    <submittedName>
        <fullName evidence="9">Cellulose synthase catalytic subunit [UDP-forming]</fullName>
        <ecNumber evidence="9">2.4.1.12</ecNumber>
    </submittedName>
    <submittedName>
        <fullName evidence="10">Glycosyltransferase</fullName>
        <ecNumber evidence="10">2.4.-.-</ecNumber>
    </submittedName>
</protein>
<evidence type="ECO:0000313" key="10">
    <source>
        <dbReference type="EMBL" id="MBZ5962609.1"/>
    </source>
</evidence>
<feature type="transmembrane region" description="Helical" evidence="7">
    <location>
        <begin position="458"/>
        <end position="478"/>
    </location>
</feature>
<dbReference type="GO" id="GO:0016760">
    <property type="term" value="F:cellulose synthase (UDP-forming) activity"/>
    <property type="evidence" value="ECO:0007669"/>
    <property type="project" value="UniProtKB-EC"/>
</dbReference>
<feature type="domain" description="Glycosyltransferase 2-like" evidence="8">
    <location>
        <begin position="184"/>
        <end position="391"/>
    </location>
</feature>
<dbReference type="GO" id="GO:0005886">
    <property type="term" value="C:plasma membrane"/>
    <property type="evidence" value="ECO:0007669"/>
    <property type="project" value="TreeGrafter"/>
</dbReference>
<evidence type="ECO:0000313" key="11">
    <source>
        <dbReference type="Proteomes" id="UP000199271"/>
    </source>
</evidence>
<feature type="transmembrane region" description="Helical" evidence="7">
    <location>
        <begin position="420"/>
        <end position="438"/>
    </location>
</feature>
<keyword evidence="5 7" id="KW-1133">Transmembrane helix</keyword>
<organism evidence="10 12">
    <name type="scientific">Leuconostoc gasicomitatum</name>
    <dbReference type="NCBI Taxonomy" id="115778"/>
    <lineage>
        <taxon>Bacteria</taxon>
        <taxon>Bacillati</taxon>
        <taxon>Bacillota</taxon>
        <taxon>Bacilli</taxon>
        <taxon>Lactobacillales</taxon>
        <taxon>Lactobacillaceae</taxon>
        <taxon>Leuconostoc</taxon>
        <taxon>Leuconostoc gelidum group</taxon>
    </lineage>
</organism>
<evidence type="ECO:0000313" key="9">
    <source>
        <dbReference type="EMBL" id="CUW17667.1"/>
    </source>
</evidence>
<evidence type="ECO:0000256" key="6">
    <source>
        <dbReference type="ARBA" id="ARBA00023136"/>
    </source>
</evidence>
<name>A0A9Q3XT65_9LACO</name>
<dbReference type="EMBL" id="FBSY01000017">
    <property type="protein sequence ID" value="CUW17667.1"/>
    <property type="molecule type" value="Genomic_DNA"/>
</dbReference>
<comment type="caution">
    <text evidence="10">The sequence shown here is derived from an EMBL/GenBank/DDBJ whole genome shotgun (WGS) entry which is preliminary data.</text>
</comment>
<dbReference type="EC" id="2.4.1.12" evidence="9"/>
<keyword evidence="2 10" id="KW-0328">Glycosyltransferase</keyword>
<feature type="transmembrane region" description="Helical" evidence="7">
    <location>
        <begin position="498"/>
        <end position="518"/>
    </location>
</feature>
<evidence type="ECO:0000256" key="2">
    <source>
        <dbReference type="ARBA" id="ARBA00022676"/>
    </source>
</evidence>
<dbReference type="PRINTS" id="PR01439">
    <property type="entry name" value="CELLSNTHASEA"/>
</dbReference>
<dbReference type="PANTHER" id="PTHR43867:SF2">
    <property type="entry name" value="CELLULOSE SYNTHASE CATALYTIC SUBUNIT A [UDP-FORMING]"/>
    <property type="match status" value="1"/>
</dbReference>
<evidence type="ECO:0000256" key="4">
    <source>
        <dbReference type="ARBA" id="ARBA00022692"/>
    </source>
</evidence>
<dbReference type="RefSeq" id="WP_089997761.1">
    <property type="nucleotide sequence ID" value="NZ_CBCPIF010000001.1"/>
</dbReference>
<accession>A0A9Q3XT65</accession>
<dbReference type="InterPro" id="IPR003919">
    <property type="entry name" value="Cell_synth_A"/>
</dbReference>
<dbReference type="Pfam" id="PF13632">
    <property type="entry name" value="Glyco_trans_2_3"/>
    <property type="match status" value="1"/>
</dbReference>
<comment type="subcellular location">
    <subcellularLocation>
        <location evidence="1">Membrane</location>
        <topology evidence="1">Multi-pass membrane protein</topology>
    </subcellularLocation>
</comment>
<feature type="transmembrane region" description="Helical" evidence="7">
    <location>
        <begin position="58"/>
        <end position="82"/>
    </location>
</feature>
<evidence type="ECO:0000256" key="7">
    <source>
        <dbReference type="SAM" id="Phobius"/>
    </source>
</evidence>
<dbReference type="Proteomes" id="UP000199271">
    <property type="component" value="Unassembled WGS sequence"/>
</dbReference>
<evidence type="ECO:0000256" key="5">
    <source>
        <dbReference type="ARBA" id="ARBA00022989"/>
    </source>
</evidence>
<dbReference type="Gene3D" id="3.90.550.10">
    <property type="entry name" value="Spore Coat Polysaccharide Biosynthesis Protein SpsA, Chain A"/>
    <property type="match status" value="1"/>
</dbReference>
<feature type="transmembrane region" description="Helical" evidence="7">
    <location>
        <begin position="356"/>
        <end position="378"/>
    </location>
</feature>
<feature type="transmembrane region" description="Helical" evidence="7">
    <location>
        <begin position="30"/>
        <end position="46"/>
    </location>
</feature>
<evidence type="ECO:0000259" key="8">
    <source>
        <dbReference type="Pfam" id="PF13632"/>
    </source>
</evidence>
<dbReference type="GO" id="GO:0035438">
    <property type="term" value="F:cyclic-di-GMP binding"/>
    <property type="evidence" value="ECO:0007669"/>
    <property type="project" value="InterPro"/>
</dbReference>
<keyword evidence="6 7" id="KW-0472">Membrane</keyword>
<dbReference type="CDD" id="cd06421">
    <property type="entry name" value="CESA_CelA_like"/>
    <property type="match status" value="1"/>
</dbReference>
<dbReference type="InterPro" id="IPR050321">
    <property type="entry name" value="Glycosyltr_2/OpgH_subfam"/>
</dbReference>
<reference evidence="10" key="2">
    <citation type="submission" date="2021-05" db="EMBL/GenBank/DDBJ databases">
        <title>Pangenome of Leuconostoc gelidum warrants species status for Leuconostoc gelidum subsp. gasicomitatum.</title>
        <authorList>
            <person name="Johansson P."/>
            <person name="Sade E."/>
            <person name="Hultman J."/>
            <person name="Auvinen P."/>
            <person name="Bjorkroth J."/>
        </authorList>
    </citation>
    <scope>NUCLEOTIDE SEQUENCE</scope>
    <source>
        <strain evidence="10">A.21.4</strain>
    </source>
</reference>
<dbReference type="GO" id="GO:0006011">
    <property type="term" value="P:UDP-alpha-D-glucose metabolic process"/>
    <property type="evidence" value="ECO:0007669"/>
    <property type="project" value="InterPro"/>
</dbReference>
<dbReference type="InterPro" id="IPR029044">
    <property type="entry name" value="Nucleotide-diphossugar_trans"/>
</dbReference>
<feature type="transmembrane region" description="Helical" evidence="7">
    <location>
        <begin position="390"/>
        <end position="408"/>
    </location>
</feature>
<keyword evidence="11" id="KW-1185">Reference proteome</keyword>
<evidence type="ECO:0000256" key="3">
    <source>
        <dbReference type="ARBA" id="ARBA00022679"/>
    </source>
</evidence>
<dbReference type="EMBL" id="JAHBFI010000014">
    <property type="protein sequence ID" value="MBZ5962609.1"/>
    <property type="molecule type" value="Genomic_DNA"/>
</dbReference>
<keyword evidence="4 7" id="KW-0812">Transmembrane</keyword>
<dbReference type="SUPFAM" id="SSF53448">
    <property type="entry name" value="Nucleotide-diphospho-sugar transferases"/>
    <property type="match status" value="1"/>
</dbReference>
<gene>
    <name evidence="9" type="ORF">C122C_1659</name>
    <name evidence="10" type="ORF">KIJ12_05545</name>
</gene>